<dbReference type="InterPro" id="IPR000537">
    <property type="entry name" value="UbiA_prenyltransferase"/>
</dbReference>
<keyword evidence="2 5" id="KW-0812">Transmembrane</keyword>
<dbReference type="Gene3D" id="1.10.357.140">
    <property type="entry name" value="UbiA prenyltransferase"/>
    <property type="match status" value="1"/>
</dbReference>
<comment type="caution">
    <text evidence="6">The sequence shown here is derived from an EMBL/GenBank/DDBJ whole genome shotgun (WGS) entry which is preliminary data.</text>
</comment>
<evidence type="ECO:0000256" key="5">
    <source>
        <dbReference type="SAM" id="Phobius"/>
    </source>
</evidence>
<keyword evidence="7" id="KW-1185">Reference proteome</keyword>
<protein>
    <recommendedName>
        <fullName evidence="8">Ubiquinone biosynthesis protein UbiA</fullName>
    </recommendedName>
</protein>
<dbReference type="Proteomes" id="UP000654345">
    <property type="component" value="Unassembled WGS sequence"/>
</dbReference>
<proteinExistence type="predicted"/>
<evidence type="ECO:0000313" key="7">
    <source>
        <dbReference type="Proteomes" id="UP000654345"/>
    </source>
</evidence>
<feature type="transmembrane region" description="Helical" evidence="5">
    <location>
        <begin position="165"/>
        <end position="183"/>
    </location>
</feature>
<sequence>MEIVKKRRPLAIAWGLVQLCHPLPVLFHAIAVTIFLLLAAWPHFNWLLILLAIAAHTAMQCSIAVLNDYCDRHLDAAGKKNKPLVQGLVRPGEALTFGLGLMLLMLLLLLPINMPALLISILYLAFGQAYNLGLKSTPFSGIVFALAIPLIPIYAFVAMGHFLPLLYWLVPIAALLGVILNLANSLPDLEEDAASHARTLAVFLGLRGTFWTCPLLLVLGGCLMALLWYTGLVPALPSLLFSILLVGGLLVLALSLYSGPGKPRVTRKGYFYLVVLTCLLLGGGWIVAALLA</sequence>
<feature type="transmembrane region" description="Helical" evidence="5">
    <location>
        <begin position="204"/>
        <end position="229"/>
    </location>
</feature>
<keyword evidence="4 5" id="KW-0472">Membrane</keyword>
<dbReference type="RefSeq" id="WP_201369740.1">
    <property type="nucleotide sequence ID" value="NZ_BNJG01000001.1"/>
</dbReference>
<evidence type="ECO:0000256" key="1">
    <source>
        <dbReference type="ARBA" id="ARBA00004141"/>
    </source>
</evidence>
<feature type="transmembrane region" description="Helical" evidence="5">
    <location>
        <begin position="46"/>
        <end position="67"/>
    </location>
</feature>
<feature type="transmembrane region" description="Helical" evidence="5">
    <location>
        <begin position="235"/>
        <end position="257"/>
    </location>
</feature>
<evidence type="ECO:0000256" key="4">
    <source>
        <dbReference type="ARBA" id="ARBA00023136"/>
    </source>
</evidence>
<dbReference type="EMBL" id="BNJG01000001">
    <property type="protein sequence ID" value="GHO52879.1"/>
    <property type="molecule type" value="Genomic_DNA"/>
</dbReference>
<accession>A0ABQ3UJH9</accession>
<evidence type="ECO:0008006" key="8">
    <source>
        <dbReference type="Google" id="ProtNLM"/>
    </source>
</evidence>
<reference evidence="6 7" key="1">
    <citation type="journal article" date="2021" name="Int. J. Syst. Evol. Microbiol.">
        <title>Reticulibacter mediterranei gen. nov., sp. nov., within the new family Reticulibacteraceae fam. nov., and Ktedonospora formicarum gen. nov., sp. nov., Ktedonobacter robiniae sp. nov., Dictyobacter formicarum sp. nov. and Dictyobacter arantiisoli sp. nov., belonging to the class Ktedonobacteria.</title>
        <authorList>
            <person name="Yabe S."/>
            <person name="Zheng Y."/>
            <person name="Wang C.M."/>
            <person name="Sakai Y."/>
            <person name="Abe K."/>
            <person name="Yokota A."/>
            <person name="Donadio S."/>
            <person name="Cavaletti L."/>
            <person name="Monciardini P."/>
        </authorList>
    </citation>
    <scope>NUCLEOTIDE SEQUENCE [LARGE SCALE GENOMIC DNA]</scope>
    <source>
        <strain evidence="6 7">SOSP1-30</strain>
    </source>
</reference>
<organism evidence="6 7">
    <name type="scientific">Ktedonobacter robiniae</name>
    <dbReference type="NCBI Taxonomy" id="2778365"/>
    <lineage>
        <taxon>Bacteria</taxon>
        <taxon>Bacillati</taxon>
        <taxon>Chloroflexota</taxon>
        <taxon>Ktedonobacteria</taxon>
        <taxon>Ktedonobacterales</taxon>
        <taxon>Ktedonobacteraceae</taxon>
        <taxon>Ktedonobacter</taxon>
    </lineage>
</organism>
<feature type="transmembrane region" description="Helical" evidence="5">
    <location>
        <begin position="141"/>
        <end position="159"/>
    </location>
</feature>
<feature type="transmembrane region" description="Helical" evidence="5">
    <location>
        <begin position="269"/>
        <end position="291"/>
    </location>
</feature>
<feature type="transmembrane region" description="Helical" evidence="5">
    <location>
        <begin position="12"/>
        <end position="40"/>
    </location>
</feature>
<dbReference type="Pfam" id="PF01040">
    <property type="entry name" value="UbiA"/>
    <property type="match status" value="1"/>
</dbReference>
<dbReference type="PANTHER" id="PTHR42723:SF1">
    <property type="entry name" value="CHLOROPHYLL SYNTHASE, CHLOROPLASTIC"/>
    <property type="match status" value="1"/>
</dbReference>
<dbReference type="PANTHER" id="PTHR42723">
    <property type="entry name" value="CHLOROPHYLL SYNTHASE"/>
    <property type="match status" value="1"/>
</dbReference>
<keyword evidence="3 5" id="KW-1133">Transmembrane helix</keyword>
<evidence type="ECO:0000256" key="2">
    <source>
        <dbReference type="ARBA" id="ARBA00022692"/>
    </source>
</evidence>
<dbReference type="CDD" id="cd13956">
    <property type="entry name" value="PT_UbiA"/>
    <property type="match status" value="1"/>
</dbReference>
<evidence type="ECO:0000256" key="3">
    <source>
        <dbReference type="ARBA" id="ARBA00022989"/>
    </source>
</evidence>
<comment type="subcellular location">
    <subcellularLocation>
        <location evidence="1">Membrane</location>
        <topology evidence="1">Multi-pass membrane protein</topology>
    </subcellularLocation>
</comment>
<name>A0ABQ3UJH9_9CHLR</name>
<evidence type="ECO:0000313" key="6">
    <source>
        <dbReference type="EMBL" id="GHO52879.1"/>
    </source>
</evidence>
<dbReference type="InterPro" id="IPR050475">
    <property type="entry name" value="Prenyltransferase_related"/>
</dbReference>
<dbReference type="InterPro" id="IPR044878">
    <property type="entry name" value="UbiA_sf"/>
</dbReference>
<gene>
    <name evidence="6" type="ORF">KSB_13540</name>
</gene>